<sequence length="95" mass="10278">MSDDPSKLLESGEAKIGRFLLRMALAVAWGVAAYIVFTRAESLDISYTMKIILAGFATVMAIVSFVQALGNYGPDQKQNDVSGKSDADTQTKDEK</sequence>
<keyword evidence="2" id="KW-0812">Transmembrane</keyword>
<dbReference type="EMBL" id="JBHTBR010000005">
    <property type="protein sequence ID" value="MFC7291947.1"/>
    <property type="molecule type" value="Genomic_DNA"/>
</dbReference>
<evidence type="ECO:0000256" key="2">
    <source>
        <dbReference type="SAM" id="Phobius"/>
    </source>
</evidence>
<name>A0ABW2IM12_9PROT</name>
<keyword evidence="2" id="KW-1133">Transmembrane helix</keyword>
<evidence type="ECO:0000313" key="3">
    <source>
        <dbReference type="EMBL" id="MFC7291947.1"/>
    </source>
</evidence>
<protein>
    <submittedName>
        <fullName evidence="3">Uncharacterized protein</fullName>
    </submittedName>
</protein>
<keyword evidence="4" id="KW-1185">Reference proteome</keyword>
<evidence type="ECO:0000256" key="1">
    <source>
        <dbReference type="SAM" id="MobiDB-lite"/>
    </source>
</evidence>
<organism evidence="3 4">
    <name type="scientific">Hirschia litorea</name>
    <dbReference type="NCBI Taxonomy" id="1199156"/>
    <lineage>
        <taxon>Bacteria</taxon>
        <taxon>Pseudomonadati</taxon>
        <taxon>Pseudomonadota</taxon>
        <taxon>Alphaproteobacteria</taxon>
        <taxon>Hyphomonadales</taxon>
        <taxon>Hyphomonadaceae</taxon>
        <taxon>Hirschia</taxon>
    </lineage>
</organism>
<proteinExistence type="predicted"/>
<keyword evidence="2" id="KW-0472">Membrane</keyword>
<comment type="caution">
    <text evidence="3">The sequence shown here is derived from an EMBL/GenBank/DDBJ whole genome shotgun (WGS) entry which is preliminary data.</text>
</comment>
<reference evidence="4" key="1">
    <citation type="journal article" date="2019" name="Int. J. Syst. Evol. Microbiol.">
        <title>The Global Catalogue of Microorganisms (GCM) 10K type strain sequencing project: providing services to taxonomists for standard genome sequencing and annotation.</title>
        <authorList>
            <consortium name="The Broad Institute Genomics Platform"/>
            <consortium name="The Broad Institute Genome Sequencing Center for Infectious Disease"/>
            <person name="Wu L."/>
            <person name="Ma J."/>
        </authorList>
    </citation>
    <scope>NUCLEOTIDE SEQUENCE [LARGE SCALE GENOMIC DNA]</scope>
    <source>
        <strain evidence="4">CCUG 51308</strain>
    </source>
</reference>
<dbReference type="RefSeq" id="WP_382167188.1">
    <property type="nucleotide sequence ID" value="NZ_JBHTBR010000005.1"/>
</dbReference>
<feature type="region of interest" description="Disordered" evidence="1">
    <location>
        <begin position="72"/>
        <end position="95"/>
    </location>
</feature>
<accession>A0ABW2IM12</accession>
<evidence type="ECO:0000313" key="4">
    <source>
        <dbReference type="Proteomes" id="UP001596492"/>
    </source>
</evidence>
<feature type="transmembrane region" description="Helical" evidence="2">
    <location>
        <begin position="49"/>
        <end position="70"/>
    </location>
</feature>
<feature type="compositionally biased region" description="Basic and acidic residues" evidence="1">
    <location>
        <begin position="83"/>
        <end position="95"/>
    </location>
</feature>
<dbReference type="Proteomes" id="UP001596492">
    <property type="component" value="Unassembled WGS sequence"/>
</dbReference>
<gene>
    <name evidence="3" type="ORF">ACFQS8_10000</name>
</gene>
<feature type="transmembrane region" description="Helical" evidence="2">
    <location>
        <begin position="20"/>
        <end position="37"/>
    </location>
</feature>